<accession>A0ABD2YDB0</accession>
<keyword evidence="13" id="KW-1185">Reference proteome</keyword>
<dbReference type="GO" id="GO:0046148">
    <property type="term" value="P:pigment biosynthetic process"/>
    <property type="evidence" value="ECO:0007669"/>
    <property type="project" value="UniProtKB-ARBA"/>
</dbReference>
<protein>
    <recommendedName>
        <fullName evidence="11">Fe2OG dioxygenase domain-containing protein</fullName>
    </recommendedName>
</protein>
<evidence type="ECO:0000256" key="5">
    <source>
        <dbReference type="ARBA" id="ARBA00022896"/>
    </source>
</evidence>
<dbReference type="InterPro" id="IPR005123">
    <property type="entry name" value="Oxoglu/Fe-dep_dioxygenase_dom"/>
</dbReference>
<dbReference type="GO" id="GO:0009813">
    <property type="term" value="P:flavonoid biosynthetic process"/>
    <property type="evidence" value="ECO:0007669"/>
    <property type="project" value="UniProtKB-KW"/>
</dbReference>
<name>A0ABD2YDB0_9GENT</name>
<comment type="cofactor">
    <cofactor evidence="1">
        <name>L-ascorbate</name>
        <dbReference type="ChEBI" id="CHEBI:38290"/>
    </cofactor>
</comment>
<dbReference type="AlphaFoldDB" id="A0ABD2YDB0"/>
<dbReference type="Proteomes" id="UP001630127">
    <property type="component" value="Unassembled WGS sequence"/>
</dbReference>
<evidence type="ECO:0000256" key="7">
    <source>
        <dbReference type="ARBA" id="ARBA00023002"/>
    </source>
</evidence>
<dbReference type="Pfam" id="PF03171">
    <property type="entry name" value="2OG-FeII_Oxy"/>
    <property type="match status" value="1"/>
</dbReference>
<dbReference type="PROSITE" id="PS51471">
    <property type="entry name" value="FE2OG_OXY"/>
    <property type="match status" value="1"/>
</dbReference>
<organism evidence="12 13">
    <name type="scientific">Cinchona calisaya</name>
    <dbReference type="NCBI Taxonomy" id="153742"/>
    <lineage>
        <taxon>Eukaryota</taxon>
        <taxon>Viridiplantae</taxon>
        <taxon>Streptophyta</taxon>
        <taxon>Embryophyta</taxon>
        <taxon>Tracheophyta</taxon>
        <taxon>Spermatophyta</taxon>
        <taxon>Magnoliopsida</taxon>
        <taxon>eudicotyledons</taxon>
        <taxon>Gunneridae</taxon>
        <taxon>Pentapetalae</taxon>
        <taxon>asterids</taxon>
        <taxon>lamiids</taxon>
        <taxon>Gentianales</taxon>
        <taxon>Rubiaceae</taxon>
        <taxon>Cinchonoideae</taxon>
        <taxon>Cinchoneae</taxon>
        <taxon>Cinchona</taxon>
    </lineage>
</organism>
<dbReference type="Pfam" id="PF14226">
    <property type="entry name" value="DIOX_N"/>
    <property type="match status" value="1"/>
</dbReference>
<keyword evidence="4 10" id="KW-0479">Metal-binding</keyword>
<dbReference type="InterPro" id="IPR044861">
    <property type="entry name" value="IPNS-like_FE2OG_OXY"/>
</dbReference>
<evidence type="ECO:0000256" key="9">
    <source>
        <dbReference type="ARBA" id="ARBA00023241"/>
    </source>
</evidence>
<dbReference type="GO" id="GO:0009805">
    <property type="term" value="P:coumarin biosynthetic process"/>
    <property type="evidence" value="ECO:0007669"/>
    <property type="project" value="UniProtKB-ARBA"/>
</dbReference>
<dbReference type="GO" id="GO:0002238">
    <property type="term" value="P:response to molecule of fungal origin"/>
    <property type="evidence" value="ECO:0007669"/>
    <property type="project" value="UniProtKB-ARBA"/>
</dbReference>
<dbReference type="PRINTS" id="PR00682">
    <property type="entry name" value="IPNSYNTHASE"/>
</dbReference>
<keyword evidence="8 10" id="KW-0408">Iron</keyword>
<keyword evidence="7 10" id="KW-0560">Oxidoreductase</keyword>
<evidence type="ECO:0000313" key="12">
    <source>
        <dbReference type="EMBL" id="KAL3504114.1"/>
    </source>
</evidence>
<evidence type="ECO:0000256" key="4">
    <source>
        <dbReference type="ARBA" id="ARBA00022723"/>
    </source>
</evidence>
<comment type="cofactor">
    <cofactor evidence="2">
        <name>Fe cation</name>
        <dbReference type="ChEBI" id="CHEBI:24875"/>
    </cofactor>
</comment>
<evidence type="ECO:0000256" key="1">
    <source>
        <dbReference type="ARBA" id="ARBA00001961"/>
    </source>
</evidence>
<keyword evidence="6" id="KW-0223">Dioxygenase</keyword>
<dbReference type="GO" id="GO:0046872">
    <property type="term" value="F:metal ion binding"/>
    <property type="evidence" value="ECO:0007669"/>
    <property type="project" value="UniProtKB-KW"/>
</dbReference>
<evidence type="ECO:0000259" key="11">
    <source>
        <dbReference type="PROSITE" id="PS51471"/>
    </source>
</evidence>
<evidence type="ECO:0000256" key="8">
    <source>
        <dbReference type="ARBA" id="ARBA00023004"/>
    </source>
</evidence>
<gene>
    <name evidence="12" type="ORF">ACH5RR_033955</name>
</gene>
<dbReference type="PANTHER" id="PTHR47991">
    <property type="entry name" value="OXOGLUTARATE/IRON-DEPENDENT DIOXYGENASE"/>
    <property type="match status" value="1"/>
</dbReference>
<comment type="caution">
    <text evidence="12">The sequence shown here is derived from an EMBL/GenBank/DDBJ whole genome shotgun (WGS) entry which is preliminary data.</text>
</comment>
<dbReference type="GO" id="GO:0031418">
    <property type="term" value="F:L-ascorbic acid binding"/>
    <property type="evidence" value="ECO:0007669"/>
    <property type="project" value="UniProtKB-KW"/>
</dbReference>
<comment type="similarity">
    <text evidence="3 10">Belongs to the iron/ascorbate-dependent oxidoreductase family.</text>
</comment>
<keyword evidence="9" id="KW-0284">Flavonoid biosynthesis</keyword>
<dbReference type="InterPro" id="IPR050295">
    <property type="entry name" value="Plant_2OG-oxidoreductases"/>
</dbReference>
<dbReference type="SUPFAM" id="SSF51197">
    <property type="entry name" value="Clavaminate synthase-like"/>
    <property type="match status" value="1"/>
</dbReference>
<feature type="domain" description="Fe2OG dioxygenase" evidence="11">
    <location>
        <begin position="198"/>
        <end position="298"/>
    </location>
</feature>
<sequence length="337" mass="38315">MEVERVQAIASLSKCMETIPSEYIRSENEQPAITTLHGVVLEVPVIDLSDSSDEGNIEGLICEAAREWGIFQVVNHGIPDEVTSKLQKVGKEFFELVPQEEKELIAKLPGSGSIEGYGTRLQKEVEGKKGWVDHLFHKIWPPSVINYQFWPKNPPSYREANEDYAKRLLGVADKMFECLSKGLGLEPHEMKEAMGDEKLIYLMKINYYPPCPRPDLALGVVAHTDMSAITILVPNEVQGLQVFKDGYWYDVKYIPNALIVHIGDQIEISSNGKYKSVLHRTTVNKEKTRMSWPVFLEPAPEQEIGPIPKLINEENPPKFKTKKYKDYVYCKLNKLPQ</sequence>
<proteinExistence type="inferred from homology"/>
<dbReference type="FunFam" id="2.60.120.330:FF:000009">
    <property type="entry name" value="Flavonol synthase"/>
    <property type="match status" value="1"/>
</dbReference>
<evidence type="ECO:0000256" key="2">
    <source>
        <dbReference type="ARBA" id="ARBA00001962"/>
    </source>
</evidence>
<reference evidence="12 13" key="1">
    <citation type="submission" date="2024-11" db="EMBL/GenBank/DDBJ databases">
        <title>A near-complete genome assembly of Cinchona calisaya.</title>
        <authorList>
            <person name="Lian D.C."/>
            <person name="Zhao X.W."/>
            <person name="Wei L."/>
        </authorList>
    </citation>
    <scope>NUCLEOTIDE SEQUENCE [LARGE SCALE GENOMIC DNA]</scope>
    <source>
        <tissue evidence="12">Nenye</tissue>
    </source>
</reference>
<dbReference type="GO" id="GO:0016706">
    <property type="term" value="F:2-oxoglutarate-dependent dioxygenase activity"/>
    <property type="evidence" value="ECO:0007669"/>
    <property type="project" value="UniProtKB-ARBA"/>
</dbReference>
<evidence type="ECO:0000256" key="6">
    <source>
        <dbReference type="ARBA" id="ARBA00022964"/>
    </source>
</evidence>
<dbReference type="InterPro" id="IPR027443">
    <property type="entry name" value="IPNS-like_sf"/>
</dbReference>
<evidence type="ECO:0000313" key="13">
    <source>
        <dbReference type="Proteomes" id="UP001630127"/>
    </source>
</evidence>
<dbReference type="Gene3D" id="2.60.120.330">
    <property type="entry name" value="B-lactam Antibiotic, Isopenicillin N Synthase, Chain"/>
    <property type="match status" value="1"/>
</dbReference>
<evidence type="ECO:0000256" key="10">
    <source>
        <dbReference type="RuleBase" id="RU003682"/>
    </source>
</evidence>
<dbReference type="InterPro" id="IPR026992">
    <property type="entry name" value="DIOX_N"/>
</dbReference>
<evidence type="ECO:0000256" key="3">
    <source>
        <dbReference type="ARBA" id="ARBA00008056"/>
    </source>
</evidence>
<dbReference type="EMBL" id="JBJUIK010000014">
    <property type="protein sequence ID" value="KAL3504114.1"/>
    <property type="molecule type" value="Genomic_DNA"/>
</dbReference>
<keyword evidence="5" id="KW-0847">Vitamin C</keyword>